<dbReference type="AlphaFoldDB" id="A0A9K3PW87"/>
<proteinExistence type="predicted"/>
<evidence type="ECO:0000313" key="1">
    <source>
        <dbReference type="EMBL" id="KAG7361978.1"/>
    </source>
</evidence>
<comment type="caution">
    <text evidence="1">The sequence shown here is derived from an EMBL/GenBank/DDBJ whole genome shotgun (WGS) entry which is preliminary data.</text>
</comment>
<accession>A0A9K3PW87</accession>
<name>A0A9K3PW87_9STRA</name>
<evidence type="ECO:0000313" key="2">
    <source>
        <dbReference type="Proteomes" id="UP000693970"/>
    </source>
</evidence>
<gene>
    <name evidence="1" type="ORF">IV203_025644</name>
</gene>
<keyword evidence="2" id="KW-1185">Reference proteome</keyword>
<sequence>MGMLEDIKENNITKLDVSIPAEEVAENIYDLTNALRANTSIEIVHFDEDFLGDLTSDSRFELLVSLGFVSSLKEVHLSTGLLMIKGISEMIKNAKSLRVLTLNDIVLQGTEDDFLACENLLYQHPNLKQFEMHDCDAAVKEISLENLEKAGKKKVATGSIADPVHSTRSAKTA</sequence>
<dbReference type="Proteomes" id="UP000693970">
    <property type="component" value="Unassembled WGS sequence"/>
</dbReference>
<reference evidence="1" key="1">
    <citation type="journal article" date="2021" name="Sci. Rep.">
        <title>Diploid genomic architecture of Nitzschia inconspicua, an elite biomass production diatom.</title>
        <authorList>
            <person name="Oliver A."/>
            <person name="Podell S."/>
            <person name="Pinowska A."/>
            <person name="Traller J.C."/>
            <person name="Smith S.R."/>
            <person name="McClure R."/>
            <person name="Beliaev A."/>
            <person name="Bohutskyi P."/>
            <person name="Hill E.A."/>
            <person name="Rabines A."/>
            <person name="Zheng H."/>
            <person name="Allen L.Z."/>
            <person name="Kuo A."/>
            <person name="Grigoriev I.V."/>
            <person name="Allen A.E."/>
            <person name="Hazlebeck D."/>
            <person name="Allen E.E."/>
        </authorList>
    </citation>
    <scope>NUCLEOTIDE SEQUENCE</scope>
    <source>
        <strain evidence="1">Hildebrandi</strain>
    </source>
</reference>
<protein>
    <submittedName>
        <fullName evidence="1">Uncharacterized protein</fullName>
    </submittedName>
</protein>
<dbReference type="EMBL" id="JAGRRH010000012">
    <property type="protein sequence ID" value="KAG7361978.1"/>
    <property type="molecule type" value="Genomic_DNA"/>
</dbReference>
<reference evidence="1" key="2">
    <citation type="submission" date="2021-04" db="EMBL/GenBank/DDBJ databases">
        <authorList>
            <person name="Podell S."/>
        </authorList>
    </citation>
    <scope>NUCLEOTIDE SEQUENCE</scope>
    <source>
        <strain evidence="1">Hildebrandi</strain>
    </source>
</reference>
<organism evidence="1 2">
    <name type="scientific">Nitzschia inconspicua</name>
    <dbReference type="NCBI Taxonomy" id="303405"/>
    <lineage>
        <taxon>Eukaryota</taxon>
        <taxon>Sar</taxon>
        <taxon>Stramenopiles</taxon>
        <taxon>Ochrophyta</taxon>
        <taxon>Bacillariophyta</taxon>
        <taxon>Bacillariophyceae</taxon>
        <taxon>Bacillariophycidae</taxon>
        <taxon>Bacillariales</taxon>
        <taxon>Bacillariaceae</taxon>
        <taxon>Nitzschia</taxon>
    </lineage>
</organism>